<evidence type="ECO:0000313" key="4">
    <source>
        <dbReference type="Proteomes" id="UP000481872"/>
    </source>
</evidence>
<dbReference type="SUPFAM" id="SSF158499">
    <property type="entry name" value="DnaD domain-like"/>
    <property type="match status" value="1"/>
</dbReference>
<dbReference type="RefSeq" id="WP_199870296.1">
    <property type="nucleotide sequence ID" value="NZ_JAAGPU010000021.1"/>
</dbReference>
<evidence type="ECO:0000313" key="3">
    <source>
        <dbReference type="EMBL" id="NEU05522.1"/>
    </source>
</evidence>
<comment type="caution">
    <text evidence="3">The sequence shown here is derived from an EMBL/GenBank/DDBJ whole genome shotgun (WGS) entry which is preliminary data.</text>
</comment>
<comment type="similarity">
    <text evidence="1">Belongs to the DnaB/DnaD family.</text>
</comment>
<sequence length="354" mass="41447">MLYELNFNEVEAIKAKVSFDDILILDYIFKNHNKFISKIFNGEKYYWLDYDEMLENLLILNIKKDTLYRKLKKLCRNKILKHTVLRDNGSYSFYGFTEIFYKIFDVKNNNNSKNNHSEKSPNTSMDKNTDSLVNSFSSSDNLQNSWDSPHNTMDKNPYNMDLGDFMSASKGFFKDLHGDNSLMKDIYNILNNITMLFNNIKSINRFYINNQKDNNNIYNNITTTTTNSSTSSTSNSFSYNLNKDLNPINSKVYSYYSENGFGNLTTDAILTLDRLVDDNDTFTVIDAMEEAISKGNVRLCYVEGILKNWKINGKKIMKRQYKNSSSNKDTFNNFHQRKYDFDKLEQELLGYDFC</sequence>
<feature type="region of interest" description="Disordered" evidence="2">
    <location>
        <begin position="111"/>
        <end position="130"/>
    </location>
</feature>
<dbReference type="EMBL" id="JAAGPU010000021">
    <property type="protein sequence ID" value="NEU05522.1"/>
    <property type="molecule type" value="Genomic_DNA"/>
</dbReference>
<name>A0A6M0H7H6_9CLOT</name>
<dbReference type="InterPro" id="IPR006343">
    <property type="entry name" value="DnaB/C_C"/>
</dbReference>
<dbReference type="Proteomes" id="UP000481872">
    <property type="component" value="Unassembled WGS sequence"/>
</dbReference>
<reference evidence="3 4" key="1">
    <citation type="submission" date="2020-02" db="EMBL/GenBank/DDBJ databases">
        <title>Genome assembly of a novel Clostridium senegalense strain.</title>
        <authorList>
            <person name="Gupta T.B."/>
            <person name="Jauregui R."/>
            <person name="Maclean P."/>
            <person name="Nawarathana A."/>
            <person name="Brightwell G."/>
        </authorList>
    </citation>
    <scope>NUCLEOTIDE SEQUENCE [LARGE SCALE GENOMIC DNA]</scope>
    <source>
        <strain evidence="3 4">AGRFS4</strain>
    </source>
</reference>
<accession>A0A6M0H7H6</accession>
<proteinExistence type="inferred from homology"/>
<dbReference type="InterPro" id="IPR034829">
    <property type="entry name" value="DnaD-like_sf"/>
</dbReference>
<dbReference type="NCBIfam" id="TIGR01446">
    <property type="entry name" value="DnaD_dom"/>
    <property type="match status" value="1"/>
</dbReference>
<gene>
    <name evidence="3" type="ORF">G3M99_11790</name>
</gene>
<organism evidence="3 4">
    <name type="scientific">Clostridium senegalense</name>
    <dbReference type="NCBI Taxonomy" id="1465809"/>
    <lineage>
        <taxon>Bacteria</taxon>
        <taxon>Bacillati</taxon>
        <taxon>Bacillota</taxon>
        <taxon>Clostridia</taxon>
        <taxon>Eubacteriales</taxon>
        <taxon>Clostridiaceae</taxon>
        <taxon>Clostridium</taxon>
    </lineage>
</organism>
<evidence type="ECO:0000256" key="1">
    <source>
        <dbReference type="ARBA" id="ARBA00093462"/>
    </source>
</evidence>
<protein>
    <submittedName>
        <fullName evidence="3">DnaD domain protein</fullName>
    </submittedName>
</protein>
<dbReference type="Gene3D" id="1.10.10.630">
    <property type="entry name" value="DnaD domain-like"/>
    <property type="match status" value="1"/>
</dbReference>
<evidence type="ECO:0000256" key="2">
    <source>
        <dbReference type="SAM" id="MobiDB-lite"/>
    </source>
</evidence>
<dbReference type="AlphaFoldDB" id="A0A6M0H7H6"/>
<keyword evidence="4" id="KW-1185">Reference proteome</keyword>